<dbReference type="WBParaSite" id="TCONS_00014394.p1">
    <property type="protein sequence ID" value="TCONS_00014394.p1"/>
    <property type="gene ID" value="XLOC_009603"/>
</dbReference>
<dbReference type="InterPro" id="IPR027267">
    <property type="entry name" value="AH/BAR_dom_sf"/>
</dbReference>
<reference evidence="5" key="1">
    <citation type="submission" date="2015-08" db="UniProtKB">
        <authorList>
            <consortium name="WormBaseParasite"/>
        </authorList>
    </citation>
    <scope>IDENTIFICATION</scope>
</reference>
<dbReference type="GO" id="GO:0005886">
    <property type="term" value="C:plasma membrane"/>
    <property type="evidence" value="ECO:0007669"/>
    <property type="project" value="TreeGrafter"/>
</dbReference>
<evidence type="ECO:0000259" key="3">
    <source>
        <dbReference type="Pfam" id="PF22699"/>
    </source>
</evidence>
<evidence type="ECO:0000256" key="2">
    <source>
        <dbReference type="SAM" id="Coils"/>
    </source>
</evidence>
<accession>A0A0K0DTR5</accession>
<dbReference type="STRING" id="6248.A0A0K0DTR5"/>
<keyword evidence="4" id="KW-1185">Reference proteome</keyword>
<evidence type="ECO:0000256" key="1">
    <source>
        <dbReference type="ARBA" id="ARBA00023054"/>
    </source>
</evidence>
<organism evidence="5">
    <name type="scientific">Strongyloides stercoralis</name>
    <name type="common">Threadworm</name>
    <dbReference type="NCBI Taxonomy" id="6248"/>
    <lineage>
        <taxon>Eukaryota</taxon>
        <taxon>Metazoa</taxon>
        <taxon>Ecdysozoa</taxon>
        <taxon>Nematoda</taxon>
        <taxon>Chromadorea</taxon>
        <taxon>Rhabditida</taxon>
        <taxon>Tylenchina</taxon>
        <taxon>Panagrolaimomorpha</taxon>
        <taxon>Strongyloidoidea</taxon>
        <taxon>Strongyloididae</taxon>
        <taxon>Strongyloides</taxon>
    </lineage>
</organism>
<dbReference type="Proteomes" id="UP000035681">
    <property type="component" value="Unplaced"/>
</dbReference>
<dbReference type="GO" id="GO:0030136">
    <property type="term" value="C:clathrin-coated vesicle"/>
    <property type="evidence" value="ECO:0007669"/>
    <property type="project" value="TreeGrafter"/>
</dbReference>
<evidence type="ECO:0000313" key="6">
    <source>
        <dbReference type="WBParaSite" id="TCONS_00014394.p1"/>
    </source>
</evidence>
<name>A0A0K0DTR5_STRER</name>
<dbReference type="GO" id="GO:0048268">
    <property type="term" value="P:clathrin coat assembly"/>
    <property type="evidence" value="ECO:0007669"/>
    <property type="project" value="TreeGrafter"/>
</dbReference>
<protein>
    <submittedName>
        <fullName evidence="5 6">MHD domain-containing protein</fullName>
    </submittedName>
</protein>
<dbReference type="PANTHER" id="PTHR23065:SF15">
    <property type="entry name" value="AT02057P"/>
    <property type="match status" value="1"/>
</dbReference>
<dbReference type="SUPFAM" id="SSF103657">
    <property type="entry name" value="BAR/IMD domain-like"/>
    <property type="match status" value="1"/>
</dbReference>
<dbReference type="PANTHER" id="PTHR23065">
    <property type="entry name" value="PROLINE-SERINE-THREONINE PHOSPHATASE INTERACTING PROTEIN 1"/>
    <property type="match status" value="1"/>
</dbReference>
<sequence>MIISHLKPQFTDRFWSEKNEGYLNLYESLVKNEETVHKFLSYVREVLNCEDLSIKNLEKLTNRSSDLSNCGSNFDATFSLIKACNAAKKESKANLIEGLSSLVKEITDHLCEVSKNRKAIKELNVTNIFKEMSIAKHDLEKAEDLYKSRYEDLLTFNKTNGSAKECNKLENKVKKANDEYKNSVEKYNKLREEYENKMVLVVEKVSQYLETHYMKMKNFISKLANNYSSSATLDSISTSDFEDSLKGIDIIAMLNNFVGERSTGGVKPEKYIIQENILSQDSLEMPPLLPLSNSLASSTNSSAKLPSLTNDTTNQSHISDLLTLDLPGQSENNVNEKCGNLEPVKEKTCDTTSISGFSDNSSSILNSTSDLYKNMQSQNTTFNSNWNNKTSNTSFNSSINIAQSDNTESIKNNIITQDKSTTNLQTSDNNITDNTFFSKSKTSIQTDYEVDSEGYTIRKESINDNFRESENFDSDSSDDGDFGRTKHVFKKLYIKSKDESTPHISHEKSLEAIKESMGNINKSWLHLSKIPASGNISPALNQNSSSSMFSQSFTSPSLQNSLINKEMKSTLSFGSEKFLKDSFSSLNSSTNNLTTLGSSNLTRVNPIARPRPRPMSTTNIFASNFNISSPAISETVISENESNLSEKNTLDNTSPFEVTVDNITNVFDNKYPSQTYSINSNFSQDQEPYHHKTYSNSLNSDYSTSSEKGSSLFLCDSMSKQECLRKTSSIDNNYLFKPHFSIVETVHVQGKPDNNFSEHKMCIYGVIWMSVRNELFNKMNNPEIFNLFTDITLILETKKVIKNWKMNEKVLVTVLKDTTNDNCYNVKLGKIKLKNWLEENYLKKPNQPFYCIEILRYELIPDNIVPPFIISPRRKITNTELLFYMKWLINPNHQNDLRAVNVKKFTAKLIFNDIKDIKIKSIDPFGTIHTNENEIVWDEQAFKTSYIREGEFKAIILTNGNPLKSLRASISFEISGLCFSLMNIRIDKDDNAYKVAEIRHTIKSGKYFSSWLGE</sequence>
<dbReference type="GO" id="GO:0072583">
    <property type="term" value="P:clathrin-dependent endocytosis"/>
    <property type="evidence" value="ECO:0007669"/>
    <property type="project" value="TreeGrafter"/>
</dbReference>
<keyword evidence="1 2" id="KW-0175">Coiled coil</keyword>
<dbReference type="Gene3D" id="1.20.1270.60">
    <property type="entry name" value="Arfaptin homology (AH) domain/BAR domain"/>
    <property type="match status" value="1"/>
</dbReference>
<dbReference type="GO" id="GO:0005905">
    <property type="term" value="C:clathrin-coated pit"/>
    <property type="evidence" value="ECO:0007669"/>
    <property type="project" value="TreeGrafter"/>
</dbReference>
<dbReference type="AlphaFoldDB" id="A0A0K0DTR5"/>
<evidence type="ECO:0000313" key="4">
    <source>
        <dbReference type="Proteomes" id="UP000035681"/>
    </source>
</evidence>
<feature type="coiled-coil region" evidence="2">
    <location>
        <begin position="159"/>
        <end position="204"/>
    </location>
</feature>
<dbReference type="Pfam" id="PF22699">
    <property type="entry name" value="GMIP-like_FCH"/>
    <property type="match status" value="1"/>
</dbReference>
<dbReference type="WBParaSite" id="SSTP_0000062900.1">
    <property type="protein sequence ID" value="SSTP_0000062900.1"/>
    <property type="gene ID" value="SSTP_0000062900"/>
</dbReference>
<proteinExistence type="predicted"/>
<feature type="domain" description="GMIP/FCHO2-like FCH" evidence="3">
    <location>
        <begin position="20"/>
        <end position="264"/>
    </location>
</feature>
<dbReference type="InterPro" id="IPR054713">
    <property type="entry name" value="GMIP/FCHO2-like_FCH"/>
</dbReference>
<evidence type="ECO:0000313" key="5">
    <source>
        <dbReference type="WBParaSite" id="SSTP_0000062900.1"/>
    </source>
</evidence>